<dbReference type="SUPFAM" id="SSF51556">
    <property type="entry name" value="Metallo-dependent hydrolases"/>
    <property type="match status" value="1"/>
</dbReference>
<organism evidence="2 3">
    <name type="scientific">Dentipellis fragilis</name>
    <dbReference type="NCBI Taxonomy" id="205917"/>
    <lineage>
        <taxon>Eukaryota</taxon>
        <taxon>Fungi</taxon>
        <taxon>Dikarya</taxon>
        <taxon>Basidiomycota</taxon>
        <taxon>Agaricomycotina</taxon>
        <taxon>Agaricomycetes</taxon>
        <taxon>Russulales</taxon>
        <taxon>Hericiaceae</taxon>
        <taxon>Dentipellis</taxon>
    </lineage>
</organism>
<proteinExistence type="predicted"/>
<comment type="caution">
    <text evidence="2">The sequence shown here is derived from an EMBL/GenBank/DDBJ whole genome shotgun (WGS) entry which is preliminary data.</text>
</comment>
<dbReference type="InterPro" id="IPR032466">
    <property type="entry name" value="Metal_Hydrolase"/>
</dbReference>
<evidence type="ECO:0000313" key="2">
    <source>
        <dbReference type="EMBL" id="TFY54104.1"/>
    </source>
</evidence>
<dbReference type="InterPro" id="IPR053044">
    <property type="entry name" value="Metallo-hydrolase/TatD-type"/>
</dbReference>
<dbReference type="GO" id="GO:0016788">
    <property type="term" value="F:hydrolase activity, acting on ester bonds"/>
    <property type="evidence" value="ECO:0007669"/>
    <property type="project" value="InterPro"/>
</dbReference>
<evidence type="ECO:0008006" key="4">
    <source>
        <dbReference type="Google" id="ProtNLM"/>
    </source>
</evidence>
<accession>A0A4Y9XV13</accession>
<dbReference type="Pfam" id="PF01026">
    <property type="entry name" value="TatD_DNase"/>
    <property type="match status" value="1"/>
</dbReference>
<name>A0A4Y9XV13_9AGAM</name>
<gene>
    <name evidence="2" type="ORF">EVG20_g9847</name>
</gene>
<evidence type="ECO:0000256" key="1">
    <source>
        <dbReference type="SAM" id="MobiDB-lite"/>
    </source>
</evidence>
<dbReference type="Gene3D" id="3.20.20.140">
    <property type="entry name" value="Metal-dependent hydrolases"/>
    <property type="match status" value="1"/>
</dbReference>
<feature type="compositionally biased region" description="Basic and acidic residues" evidence="1">
    <location>
        <begin position="400"/>
        <end position="417"/>
    </location>
</feature>
<protein>
    <recommendedName>
        <fullName evidence="4">TatD DNase family Scn1</fullName>
    </recommendedName>
</protein>
<sequence>MIALPTSISTILRPTCDLRIAFQSTPNCIALAVPTRPRRNRTVHFWGDLMPSLPSVPQDVLAHVVDVHCHPSQRSIEHSVTSALVHAICPMASRPWDQPRIRALAEQCPEKVIPAFGYHPWFTHHIALTPPISTETHYRSLFLPSSQASDAHEATFSRLLPALPQPITLSDLLADLRQNLAAFPNAMVGEVGIDRAARVPFIPIADDVSVDRDDHRELSPFTIPTAHQLAILEAQLEVAMELRRNVSLHSVKAVQQTRELFDSMKAKHGQRWRDISVDLHSCGVSPEVWSEIEKRHPNVFLSLSTAINARSPNHRLLIKVANPSRLLAESDQEKINELGQLTWDMIRTIAEVKGWCIEDRWDYPDDDADEIEEAHKPDWGVVKRLEVNWRRFVRGKHDEAIKKSSKEKRAEYAKSSKWDNWGDSDSSDEQNVTHK</sequence>
<reference evidence="2 3" key="1">
    <citation type="submission" date="2019-02" db="EMBL/GenBank/DDBJ databases">
        <title>Genome sequencing of the rare red list fungi Dentipellis fragilis.</title>
        <authorList>
            <person name="Buettner E."/>
            <person name="Kellner H."/>
        </authorList>
    </citation>
    <scope>NUCLEOTIDE SEQUENCE [LARGE SCALE GENOMIC DNA]</scope>
    <source>
        <strain evidence="2 3">DSM 105465</strain>
    </source>
</reference>
<dbReference type="PANTHER" id="PTHR47345:SF1">
    <property type="entry name" value="CUT9-INTERACTING PROTEIN SCN1"/>
    <property type="match status" value="1"/>
</dbReference>
<dbReference type="PANTHER" id="PTHR47345">
    <property type="entry name" value="CUT9-INTERACTING PROTEIN SCN1"/>
    <property type="match status" value="1"/>
</dbReference>
<dbReference type="InterPro" id="IPR001130">
    <property type="entry name" value="TatD-like"/>
</dbReference>
<keyword evidence="3" id="KW-1185">Reference proteome</keyword>
<dbReference type="EMBL" id="SEOQ01001066">
    <property type="protein sequence ID" value="TFY54104.1"/>
    <property type="molecule type" value="Genomic_DNA"/>
</dbReference>
<feature type="region of interest" description="Disordered" evidence="1">
    <location>
        <begin position="400"/>
        <end position="435"/>
    </location>
</feature>
<dbReference type="OrthoDB" id="413993at2759"/>
<dbReference type="Proteomes" id="UP000298327">
    <property type="component" value="Unassembled WGS sequence"/>
</dbReference>
<dbReference type="AlphaFoldDB" id="A0A4Y9XV13"/>
<evidence type="ECO:0000313" key="3">
    <source>
        <dbReference type="Proteomes" id="UP000298327"/>
    </source>
</evidence>